<evidence type="ECO:0000313" key="1">
    <source>
        <dbReference type="EMBL" id="JAP12260.1"/>
    </source>
</evidence>
<proteinExistence type="predicted"/>
<organism evidence="1">
    <name type="scientific">Solanum chacoense</name>
    <name type="common">Chaco potato</name>
    <dbReference type="NCBI Taxonomy" id="4108"/>
    <lineage>
        <taxon>Eukaryota</taxon>
        <taxon>Viridiplantae</taxon>
        <taxon>Streptophyta</taxon>
        <taxon>Embryophyta</taxon>
        <taxon>Tracheophyta</taxon>
        <taxon>Spermatophyta</taxon>
        <taxon>Magnoliopsida</taxon>
        <taxon>eudicotyledons</taxon>
        <taxon>Gunneridae</taxon>
        <taxon>Pentapetalae</taxon>
        <taxon>asterids</taxon>
        <taxon>lamiids</taxon>
        <taxon>Solanales</taxon>
        <taxon>Solanaceae</taxon>
        <taxon>Solanoideae</taxon>
        <taxon>Solaneae</taxon>
        <taxon>Solanum</taxon>
    </lineage>
</organism>
<dbReference type="EMBL" id="GEDG01029882">
    <property type="protein sequence ID" value="JAP12260.1"/>
    <property type="molecule type" value="Transcribed_RNA"/>
</dbReference>
<feature type="non-terminal residue" evidence="1">
    <location>
        <position position="1"/>
    </location>
</feature>
<name>A0A0V0GVQ0_SOLCH</name>
<reference evidence="1" key="1">
    <citation type="submission" date="2015-12" db="EMBL/GenBank/DDBJ databases">
        <title>Gene expression during late stages of embryo sac development: a critical building block for successful pollen-pistil interactions.</title>
        <authorList>
            <person name="Liu Y."/>
            <person name="Joly V."/>
            <person name="Sabar M."/>
            <person name="Matton D.P."/>
        </authorList>
    </citation>
    <scope>NUCLEOTIDE SEQUENCE</scope>
</reference>
<protein>
    <submittedName>
        <fullName evidence="1">Putative ovule protein</fullName>
    </submittedName>
</protein>
<accession>A0A0V0GVQ0</accession>
<sequence>GKKSNDEKKNSIRIQILPLYTSLKCKATDRTSTVVITEKNIAGNNVFLNKLTLEQHYEHQHRKR</sequence>
<dbReference type="AlphaFoldDB" id="A0A0V0GVQ0"/>